<dbReference type="EMBL" id="CAFBPU010000002">
    <property type="protein sequence ID" value="CAB5018603.1"/>
    <property type="molecule type" value="Genomic_DNA"/>
</dbReference>
<accession>A0A6J7BXQ1</accession>
<evidence type="ECO:0000313" key="2">
    <source>
        <dbReference type="EMBL" id="CAB4850582.1"/>
    </source>
</evidence>
<dbReference type="AlphaFoldDB" id="A0A6J7BXQ1"/>
<dbReference type="PANTHER" id="PTHR38588">
    <property type="entry name" value="BLL0334 PROTEIN"/>
    <property type="match status" value="1"/>
</dbReference>
<name>A0A6J7BXQ1_9ZZZZ</name>
<evidence type="ECO:0000256" key="1">
    <source>
        <dbReference type="SAM" id="Phobius"/>
    </source>
</evidence>
<dbReference type="EMBL" id="CAFBND010000080">
    <property type="protein sequence ID" value="CAB4951206.1"/>
    <property type="molecule type" value="Genomic_DNA"/>
</dbReference>
<evidence type="ECO:0000313" key="4">
    <source>
        <dbReference type="EMBL" id="CAB5018603.1"/>
    </source>
</evidence>
<keyword evidence="1" id="KW-0812">Transmembrane</keyword>
<dbReference type="PANTHER" id="PTHR38588:SF1">
    <property type="entry name" value="BLL0334 PROTEIN"/>
    <property type="match status" value="1"/>
</dbReference>
<evidence type="ECO:0000313" key="3">
    <source>
        <dbReference type="EMBL" id="CAB4951206.1"/>
    </source>
</evidence>
<protein>
    <submittedName>
        <fullName evidence="2">Unannotated protein</fullName>
    </submittedName>
</protein>
<keyword evidence="1" id="KW-0472">Membrane</keyword>
<proteinExistence type="predicted"/>
<reference evidence="2" key="1">
    <citation type="submission" date="2020-05" db="EMBL/GenBank/DDBJ databases">
        <authorList>
            <person name="Chiriac C."/>
            <person name="Salcher M."/>
            <person name="Ghai R."/>
            <person name="Kavagutti S V."/>
        </authorList>
    </citation>
    <scope>NUCLEOTIDE SEQUENCE</scope>
</reference>
<dbReference type="Gene3D" id="3.30.530.20">
    <property type="match status" value="1"/>
</dbReference>
<dbReference type="SUPFAM" id="SSF55961">
    <property type="entry name" value="Bet v1-like"/>
    <property type="match status" value="1"/>
</dbReference>
<gene>
    <name evidence="2" type="ORF">UFOPK3268_01032</name>
    <name evidence="3" type="ORF">UFOPK3752_01668</name>
    <name evidence="4" type="ORF">UFOPK4150_00095</name>
</gene>
<dbReference type="Pfam" id="PF06240">
    <property type="entry name" value="COXG"/>
    <property type="match status" value="1"/>
</dbReference>
<dbReference type="EMBL" id="CAFBIZ010000128">
    <property type="protein sequence ID" value="CAB4850582.1"/>
    <property type="molecule type" value="Genomic_DNA"/>
</dbReference>
<dbReference type="InterPro" id="IPR023393">
    <property type="entry name" value="START-like_dom_sf"/>
</dbReference>
<sequence>MELLNTFTIPSDIATAWATLQDVESIAPCVPGATLESSDGENFTGSVKVKLGPVSMVYGGQARFVSRDEATHTAVIEGSGKETRGTGTAKGLVTAVLVEEAPDRTRVDIVSELQITGKAAQFGKGVMQEVAGRIIDQFAGNLAATMTASSVAAAASSASGESGVPAAAPAPLPKVADSIDLLGTAGAPVLKRLVPAVVVIVVVVALIIWAVKR</sequence>
<dbReference type="CDD" id="cd07823">
    <property type="entry name" value="SRPBCC_5"/>
    <property type="match status" value="1"/>
</dbReference>
<organism evidence="2">
    <name type="scientific">freshwater metagenome</name>
    <dbReference type="NCBI Taxonomy" id="449393"/>
    <lineage>
        <taxon>unclassified sequences</taxon>
        <taxon>metagenomes</taxon>
        <taxon>ecological metagenomes</taxon>
    </lineage>
</organism>
<keyword evidence="1" id="KW-1133">Transmembrane helix</keyword>
<feature type="transmembrane region" description="Helical" evidence="1">
    <location>
        <begin position="193"/>
        <end position="211"/>
    </location>
</feature>
<dbReference type="InterPro" id="IPR010419">
    <property type="entry name" value="CO_DH_gsu"/>
</dbReference>